<dbReference type="SUPFAM" id="SSF56112">
    <property type="entry name" value="Protein kinase-like (PK-like)"/>
    <property type="match status" value="1"/>
</dbReference>
<evidence type="ECO:0000256" key="5">
    <source>
        <dbReference type="PROSITE-ProRule" id="PRU10141"/>
    </source>
</evidence>
<dbReference type="Proteomes" id="UP000278792">
    <property type="component" value="Unassembled WGS sequence"/>
</dbReference>
<dbReference type="GO" id="GO:0005524">
    <property type="term" value="F:ATP binding"/>
    <property type="evidence" value="ECO:0007669"/>
    <property type="project" value="UniProtKB-UniRule"/>
</dbReference>
<accession>A0A3N3DU17</accession>
<dbReference type="PANTHER" id="PTHR43289:SF6">
    <property type="entry name" value="SERINE_THREONINE-PROTEIN KINASE NEKL-3"/>
    <property type="match status" value="1"/>
</dbReference>
<name>A0A3N3DU17_9VIBR</name>
<dbReference type="EMBL" id="RKIK01000104">
    <property type="protein sequence ID" value="ROV57932.1"/>
    <property type="molecule type" value="Genomic_DNA"/>
</dbReference>
<organism evidence="8 9">
    <name type="scientific">Vibrio ponticus</name>
    <dbReference type="NCBI Taxonomy" id="265668"/>
    <lineage>
        <taxon>Bacteria</taxon>
        <taxon>Pseudomonadati</taxon>
        <taxon>Pseudomonadota</taxon>
        <taxon>Gammaproteobacteria</taxon>
        <taxon>Vibrionales</taxon>
        <taxon>Vibrionaceae</taxon>
        <taxon>Vibrio</taxon>
    </lineage>
</organism>
<dbReference type="CDD" id="cd14014">
    <property type="entry name" value="STKc_PknB_like"/>
    <property type="match status" value="1"/>
</dbReference>
<keyword evidence="8" id="KW-0723">Serine/threonine-protein kinase</keyword>
<evidence type="ECO:0000256" key="3">
    <source>
        <dbReference type="ARBA" id="ARBA00022777"/>
    </source>
</evidence>
<dbReference type="Pfam" id="PF00069">
    <property type="entry name" value="Pkinase"/>
    <property type="match status" value="1"/>
</dbReference>
<evidence type="ECO:0000256" key="4">
    <source>
        <dbReference type="ARBA" id="ARBA00022840"/>
    </source>
</evidence>
<dbReference type="Gene3D" id="1.10.510.10">
    <property type="entry name" value="Transferase(Phosphotransferase) domain 1"/>
    <property type="match status" value="1"/>
</dbReference>
<dbReference type="PANTHER" id="PTHR43289">
    <property type="entry name" value="MITOGEN-ACTIVATED PROTEIN KINASE KINASE KINASE 20-RELATED"/>
    <property type="match status" value="1"/>
</dbReference>
<dbReference type="PROSITE" id="PS00108">
    <property type="entry name" value="PROTEIN_KINASE_ST"/>
    <property type="match status" value="1"/>
</dbReference>
<dbReference type="InterPro" id="IPR008271">
    <property type="entry name" value="Ser/Thr_kinase_AS"/>
</dbReference>
<keyword evidence="4 5" id="KW-0067">ATP-binding</keyword>
<keyword evidence="1" id="KW-0808">Transferase</keyword>
<feature type="domain" description="Protein kinase" evidence="7">
    <location>
        <begin position="14"/>
        <end position="274"/>
    </location>
</feature>
<evidence type="ECO:0000259" key="7">
    <source>
        <dbReference type="PROSITE" id="PS50011"/>
    </source>
</evidence>
<evidence type="ECO:0000256" key="6">
    <source>
        <dbReference type="SAM" id="MobiDB-lite"/>
    </source>
</evidence>
<feature type="binding site" evidence="5">
    <location>
        <position position="43"/>
    </location>
    <ligand>
        <name>ATP</name>
        <dbReference type="ChEBI" id="CHEBI:30616"/>
    </ligand>
</feature>
<proteinExistence type="predicted"/>
<feature type="region of interest" description="Disordered" evidence="6">
    <location>
        <begin position="382"/>
        <end position="403"/>
    </location>
</feature>
<dbReference type="InterPro" id="IPR000719">
    <property type="entry name" value="Prot_kinase_dom"/>
</dbReference>
<dbReference type="GO" id="GO:0004674">
    <property type="term" value="F:protein serine/threonine kinase activity"/>
    <property type="evidence" value="ECO:0007669"/>
    <property type="project" value="UniProtKB-KW"/>
</dbReference>
<evidence type="ECO:0000313" key="9">
    <source>
        <dbReference type="Proteomes" id="UP000278792"/>
    </source>
</evidence>
<comment type="caution">
    <text evidence="8">The sequence shown here is derived from an EMBL/GenBank/DDBJ whole genome shotgun (WGS) entry which is preliminary data.</text>
</comment>
<dbReference type="PROSITE" id="PS50011">
    <property type="entry name" value="PROTEIN_KINASE_DOM"/>
    <property type="match status" value="1"/>
</dbReference>
<dbReference type="PROSITE" id="PS00107">
    <property type="entry name" value="PROTEIN_KINASE_ATP"/>
    <property type="match status" value="1"/>
</dbReference>
<feature type="compositionally biased region" description="Low complexity" evidence="6">
    <location>
        <begin position="382"/>
        <end position="392"/>
    </location>
</feature>
<dbReference type="SMART" id="SM00220">
    <property type="entry name" value="S_TKc"/>
    <property type="match status" value="1"/>
</dbReference>
<dbReference type="InterPro" id="IPR011009">
    <property type="entry name" value="Kinase-like_dom_sf"/>
</dbReference>
<dbReference type="InterPro" id="IPR017441">
    <property type="entry name" value="Protein_kinase_ATP_BS"/>
</dbReference>
<keyword evidence="3 8" id="KW-0418">Kinase</keyword>
<evidence type="ECO:0000256" key="1">
    <source>
        <dbReference type="ARBA" id="ARBA00022679"/>
    </source>
</evidence>
<gene>
    <name evidence="8" type="ORF">EGH82_20775</name>
</gene>
<reference evidence="8 9" key="1">
    <citation type="submission" date="2018-11" db="EMBL/GenBank/DDBJ databases">
        <title>Vibrio ponticus strain CAIM 1751 pathogenic for the snapper Lutjanus guttatus.</title>
        <authorList>
            <person name="Soto-Rodriguez S."/>
            <person name="Lozano-Olvera R."/>
            <person name="Gomez-Gil B."/>
        </authorList>
    </citation>
    <scope>NUCLEOTIDE SEQUENCE [LARGE SCALE GENOMIC DNA]</scope>
    <source>
        <strain evidence="8 9">CAIM 1751</strain>
    </source>
</reference>
<keyword evidence="2 5" id="KW-0547">Nucleotide-binding</keyword>
<dbReference type="RefSeq" id="WP_123783508.1">
    <property type="nucleotide sequence ID" value="NZ_RKIK01000104.1"/>
</dbReference>
<evidence type="ECO:0000256" key="2">
    <source>
        <dbReference type="ARBA" id="ARBA00022741"/>
    </source>
</evidence>
<dbReference type="AlphaFoldDB" id="A0A3N3DU17"/>
<sequence>MLDEYSIHLKRQGFDLLEDIGSGLSGKTKKAKQSSLERFVAVKFFDSVFNRNNLELKKKFKREAFILAEAQHPAIPYVITHGEVKCEHDSVPYIVMEYIDGTNLEDHVQKHGVIEQRQVITIATQILDALSLVHTKGIIHRDIKPSNIMLSSAGHAYLIDFSIGFAPSGNPNFTRATRTGDHLGSVEYMSPEQNVDMKNVDCRTDIYSLGLTLCKLLTGTPTLTALDKPELSVPYALRKLINKASEYDANNRYQNVDDILRELKSISGAGHFAINTPSKALCSNLKCPDAQWSPNGFYKGANFIENCIDIHCTSCSDKLTYQCTCGYPIAETRFCGGCGTELFKVPECSNCGSYLKKQDMNKDTSKGCSKCLAKQVLPQPQQPIWGQPQQQPVGMDFDDDIPF</sequence>
<protein>
    <submittedName>
        <fullName evidence="8">Serine/threonine protein kinase</fullName>
    </submittedName>
</protein>
<evidence type="ECO:0000313" key="8">
    <source>
        <dbReference type="EMBL" id="ROV57932.1"/>
    </source>
</evidence>